<evidence type="ECO:0000256" key="4">
    <source>
        <dbReference type="ARBA" id="ARBA00022964"/>
    </source>
</evidence>
<keyword evidence="5" id="KW-0560">Oxidoreductase</keyword>
<dbReference type="SUPFAM" id="SSF51197">
    <property type="entry name" value="Clavaminate synthase-like"/>
    <property type="match status" value="1"/>
</dbReference>
<evidence type="ECO:0000313" key="8">
    <source>
        <dbReference type="EMBL" id="MBB3064947.1"/>
    </source>
</evidence>
<dbReference type="SMART" id="SM00702">
    <property type="entry name" value="P4Hc"/>
    <property type="match status" value="1"/>
</dbReference>
<dbReference type="EMBL" id="JACHXA010000003">
    <property type="protein sequence ID" value="MBB3064947.1"/>
    <property type="molecule type" value="Genomic_DNA"/>
</dbReference>
<evidence type="ECO:0000256" key="2">
    <source>
        <dbReference type="ARBA" id="ARBA00022723"/>
    </source>
</evidence>
<dbReference type="Proteomes" id="UP000581135">
    <property type="component" value="Unassembled WGS sequence"/>
</dbReference>
<keyword evidence="3" id="KW-0847">Vitamin C</keyword>
<comment type="caution">
    <text evidence="8">The sequence shown here is derived from an EMBL/GenBank/DDBJ whole genome shotgun (WGS) entry which is preliminary data.</text>
</comment>
<dbReference type="Gene3D" id="2.60.120.620">
    <property type="entry name" value="q2cbj1_9rhob like domain"/>
    <property type="match status" value="1"/>
</dbReference>
<keyword evidence="2" id="KW-0479">Metal-binding</keyword>
<dbReference type="GO" id="GO:0005506">
    <property type="term" value="F:iron ion binding"/>
    <property type="evidence" value="ECO:0007669"/>
    <property type="project" value="InterPro"/>
</dbReference>
<dbReference type="InterPro" id="IPR044862">
    <property type="entry name" value="Pro_4_hyd_alph_FE2OG_OXY"/>
</dbReference>
<dbReference type="Pfam" id="PF13640">
    <property type="entry name" value="2OG-FeII_Oxy_3"/>
    <property type="match status" value="1"/>
</dbReference>
<dbReference type="AlphaFoldDB" id="A0A839SPX0"/>
<dbReference type="GO" id="GO:0031418">
    <property type="term" value="F:L-ascorbic acid binding"/>
    <property type="evidence" value="ECO:0007669"/>
    <property type="project" value="UniProtKB-KW"/>
</dbReference>
<protein>
    <submittedName>
        <fullName evidence="8">Putative 2-oxoglutarate/Fe(II)-dependent dioxygenase YbiX</fullName>
    </submittedName>
</protein>
<comment type="cofactor">
    <cofactor evidence="1">
        <name>L-ascorbate</name>
        <dbReference type="ChEBI" id="CHEBI:38290"/>
    </cofactor>
</comment>
<feature type="domain" description="Fe2OG dioxygenase" evidence="7">
    <location>
        <begin position="253"/>
        <end position="348"/>
    </location>
</feature>
<dbReference type="GO" id="GO:0016705">
    <property type="term" value="F:oxidoreductase activity, acting on paired donors, with incorporation or reduction of molecular oxygen"/>
    <property type="evidence" value="ECO:0007669"/>
    <property type="project" value="InterPro"/>
</dbReference>
<organism evidence="8 9">
    <name type="scientific">Limibacillus halophilus</name>
    <dbReference type="NCBI Taxonomy" id="1579333"/>
    <lineage>
        <taxon>Bacteria</taxon>
        <taxon>Pseudomonadati</taxon>
        <taxon>Pseudomonadota</taxon>
        <taxon>Alphaproteobacteria</taxon>
        <taxon>Rhodospirillales</taxon>
        <taxon>Rhodovibrionaceae</taxon>
        <taxon>Limibacillus</taxon>
    </lineage>
</organism>
<proteinExistence type="predicted"/>
<keyword evidence="9" id="KW-1185">Reference proteome</keyword>
<reference evidence="8 9" key="1">
    <citation type="submission" date="2020-08" db="EMBL/GenBank/DDBJ databases">
        <title>Genomic Encyclopedia of Type Strains, Phase III (KMG-III): the genomes of soil and plant-associated and newly described type strains.</title>
        <authorList>
            <person name="Whitman W."/>
        </authorList>
    </citation>
    <scope>NUCLEOTIDE SEQUENCE [LARGE SCALE GENOMIC DNA]</scope>
    <source>
        <strain evidence="8 9">CECT 8803</strain>
    </source>
</reference>
<dbReference type="InterPro" id="IPR005123">
    <property type="entry name" value="Oxoglu/Fe-dep_dioxygenase_dom"/>
</dbReference>
<dbReference type="InterPro" id="IPR006620">
    <property type="entry name" value="Pro_4_hyd_alph"/>
</dbReference>
<gene>
    <name evidence="8" type="ORF">FHR98_001226</name>
</gene>
<name>A0A839SPX0_9PROT</name>
<evidence type="ECO:0000256" key="1">
    <source>
        <dbReference type="ARBA" id="ARBA00001961"/>
    </source>
</evidence>
<evidence type="ECO:0000256" key="5">
    <source>
        <dbReference type="ARBA" id="ARBA00023002"/>
    </source>
</evidence>
<dbReference type="RefSeq" id="WP_183415769.1">
    <property type="nucleotide sequence ID" value="NZ_JACHXA010000003.1"/>
</dbReference>
<evidence type="ECO:0000313" key="9">
    <source>
        <dbReference type="Proteomes" id="UP000581135"/>
    </source>
</evidence>
<accession>A0A839SPX0</accession>
<evidence type="ECO:0000259" key="7">
    <source>
        <dbReference type="PROSITE" id="PS51471"/>
    </source>
</evidence>
<sequence length="370" mass="40380">MQAGNAALTRGDRVPNFLLPGLDDKLWVFYDKVRGKRNLLVLHPAGEGTAVEVIEGIEAALPALTKADIDPFLLLVGAEATIRADISKLSRQPSFMVFQDLERKVYPALAGAFGRGPDQALALLLDENQRVLEDLGAPDAQVPAKALASSEKHPRLGPTGTLNSVAPVLIVPNVLDDATCNALIERWHKLGHVEGLAQSRDAQGRAKVLVAHETKKRRDHRITDAAVARDLSQLIGRRIAPELSKSFGLEGFAFDHFVVTCYAAERGDYFRPHRDNTTKETQDRLFAMTLNLNTDDYEGGGLHFPEYGPTHYAPPRGGAILFPCSLIHEATPVTKGHRFTLLSFLRRPQKSANLSPIGIWGAGRTKSTPG</sequence>
<dbReference type="PROSITE" id="PS51471">
    <property type="entry name" value="FE2OG_OXY"/>
    <property type="match status" value="1"/>
</dbReference>
<keyword evidence="6" id="KW-0408">Iron</keyword>
<dbReference type="GO" id="GO:0051213">
    <property type="term" value="F:dioxygenase activity"/>
    <property type="evidence" value="ECO:0007669"/>
    <property type="project" value="UniProtKB-KW"/>
</dbReference>
<evidence type="ECO:0000256" key="3">
    <source>
        <dbReference type="ARBA" id="ARBA00022896"/>
    </source>
</evidence>
<keyword evidence="4 8" id="KW-0223">Dioxygenase</keyword>
<evidence type="ECO:0000256" key="6">
    <source>
        <dbReference type="ARBA" id="ARBA00023004"/>
    </source>
</evidence>